<dbReference type="GO" id="GO:0051607">
    <property type="term" value="P:defense response to virus"/>
    <property type="evidence" value="ECO:0007669"/>
    <property type="project" value="UniProtKB-KW"/>
</dbReference>
<comment type="caution">
    <text evidence="14">The sequence shown here is derived from an EMBL/GenBank/DDBJ whole genome shotgun (WGS) entry which is preliminary data.</text>
</comment>
<sequence length="809" mass="94564">MELIDKISLAALLHDIGKFYQRTGVYLQRPNNWHDYIPSEYSYLHALYTYQFFTEQEDFFKDVNQRDETALINLASRHHKPSNPYESIIAFADHLSSGLDRKHYDELQIEKDVKKFRQVRLKPIFEEIRLEKHNYAEDKFLYTLASFIPENIFPKGKFFYQELTDKKAKQEYIKLWEDFIGDFKKIRHTSFDNFFNAIKSLLERYTWCIPSATIKTVPDVSLYDHLTTTAAIATALFKYYEAKNLLKKCTLNYLAHNTEEPFVFIVGDFSGIQRFIFDRGGSANKYAAKILRAKSFFVSLATEIATYMCVKTFGLNPASVITTAAGKFLVLAPNLDNTDILIQKLKEKISNAFHKRFYGEVNFSIAYLKAGTEAFDVKHFAPFMNKLSLKLEEAKLRPLVLDAKLFVFNDYLEKIKSSDDVCAICAKRPKVKIMDEIAVCEDCLFFKEIGERLVKDDFIKIGKGLKYGIIGKFGFEFVKKEAVPETTLDIIYQLRTEEFYGYPLKYIASYVPRFKDNEWKEEKYKSLQKEKLPKNQKVGDIKTFYHVACDALTLTEKGGQWIGSKFLGVLKADVDNLGLIFREGLKRKEGHLLTISRYAYLSRMLDAFFSLYIPYVVTKKYPDIYTVFTGGDDLFLIGPYTQIYDFVKEEIGRQFKKYVCQNEDITLSAGLILSKPAVPVREMAEEAERMLEQAKDKGKDAISMFDKTLNWQEFLKLFEFEMEINTVEEIEKLPMAYFYRLLTFADWAEKMHKNPKFAKWRALFAYITARNFGKKNYYERLLSIADKWIEHYKSKLIIPLSIAIYRRRK</sequence>
<dbReference type="GO" id="GO:0004519">
    <property type="term" value="F:endonuclease activity"/>
    <property type="evidence" value="ECO:0007669"/>
    <property type="project" value="UniProtKB-KW"/>
</dbReference>
<dbReference type="PANTHER" id="PTHR36528:SF1">
    <property type="entry name" value="CRISPR SYSTEM SINGLE-STRAND-SPECIFIC DEOXYRIBONUCLEASE CAS10_CSM1 (SUBTYPE III-A)"/>
    <property type="match status" value="1"/>
</dbReference>
<evidence type="ECO:0000256" key="2">
    <source>
        <dbReference type="ARBA" id="ARBA00005700"/>
    </source>
</evidence>
<accession>A0A7V0IAW1</accession>
<evidence type="ECO:0000259" key="13">
    <source>
        <dbReference type="PROSITE" id="PS50887"/>
    </source>
</evidence>
<evidence type="ECO:0000256" key="3">
    <source>
        <dbReference type="ARBA" id="ARBA00014333"/>
    </source>
</evidence>
<keyword evidence="7" id="KW-0255">Endonuclease</keyword>
<dbReference type="InterPro" id="IPR000160">
    <property type="entry name" value="GGDEF_dom"/>
</dbReference>
<dbReference type="InterPro" id="IPR043128">
    <property type="entry name" value="Rev_trsase/Diguanyl_cyclase"/>
</dbReference>
<dbReference type="InterPro" id="IPR006674">
    <property type="entry name" value="HD_domain"/>
</dbReference>
<evidence type="ECO:0000256" key="8">
    <source>
        <dbReference type="ARBA" id="ARBA00022801"/>
    </source>
</evidence>
<evidence type="ECO:0000256" key="9">
    <source>
        <dbReference type="ARBA" id="ARBA00022839"/>
    </source>
</evidence>
<evidence type="ECO:0000256" key="7">
    <source>
        <dbReference type="ARBA" id="ARBA00022759"/>
    </source>
</evidence>
<evidence type="ECO:0000256" key="1">
    <source>
        <dbReference type="ARBA" id="ARBA00001968"/>
    </source>
</evidence>
<dbReference type="Pfam" id="PF18211">
    <property type="entry name" value="Csm1_B"/>
    <property type="match status" value="1"/>
</dbReference>
<reference evidence="14" key="1">
    <citation type="journal article" date="2020" name="mSystems">
        <title>Genome- and Community-Level Interaction Insights into Carbon Utilization and Element Cycling Functions of Hydrothermarchaeota in Hydrothermal Sediment.</title>
        <authorList>
            <person name="Zhou Z."/>
            <person name="Liu Y."/>
            <person name="Xu W."/>
            <person name="Pan J."/>
            <person name="Luo Z.H."/>
            <person name="Li M."/>
        </authorList>
    </citation>
    <scope>NUCLEOTIDE SEQUENCE [LARGE SCALE GENOMIC DNA]</scope>
    <source>
        <strain evidence="14">HyVt-113</strain>
    </source>
</reference>
<dbReference type="EMBL" id="DQWQ01000154">
    <property type="protein sequence ID" value="HDD35831.1"/>
    <property type="molecule type" value="Genomic_DNA"/>
</dbReference>
<dbReference type="InterPro" id="IPR054767">
    <property type="entry name" value="Cas10-Cmr2_palm2"/>
</dbReference>
<dbReference type="Pfam" id="PF22335">
    <property type="entry name" value="Cas10-Cmr2_palm2"/>
    <property type="match status" value="1"/>
</dbReference>
<keyword evidence="5" id="KW-0540">Nuclease</keyword>
<keyword evidence="4" id="KW-0808">Transferase</keyword>
<dbReference type="Pfam" id="PF01966">
    <property type="entry name" value="HD"/>
    <property type="match status" value="1"/>
</dbReference>
<dbReference type="Gene3D" id="3.30.70.270">
    <property type="match status" value="1"/>
</dbReference>
<keyword evidence="6" id="KW-0547">Nucleotide-binding</keyword>
<dbReference type="GO" id="GO:0005524">
    <property type="term" value="F:ATP binding"/>
    <property type="evidence" value="ECO:0007669"/>
    <property type="project" value="UniProtKB-KW"/>
</dbReference>
<dbReference type="Gene3D" id="1.10.3210.10">
    <property type="entry name" value="Hypothetical protein af1432"/>
    <property type="match status" value="1"/>
</dbReference>
<dbReference type="InterPro" id="IPR013408">
    <property type="entry name" value="Cas10/Csm1"/>
</dbReference>
<evidence type="ECO:0000256" key="5">
    <source>
        <dbReference type="ARBA" id="ARBA00022722"/>
    </source>
</evidence>
<proteinExistence type="inferred from homology"/>
<keyword evidence="9" id="KW-0269">Exonuclease</keyword>
<comment type="cofactor">
    <cofactor evidence="1">
        <name>a divalent metal cation</name>
        <dbReference type="ChEBI" id="CHEBI:60240"/>
    </cofactor>
</comment>
<evidence type="ECO:0000313" key="14">
    <source>
        <dbReference type="EMBL" id="HDD35831.1"/>
    </source>
</evidence>
<dbReference type="SUPFAM" id="SSF109604">
    <property type="entry name" value="HD-domain/PDEase-like"/>
    <property type="match status" value="1"/>
</dbReference>
<dbReference type="GO" id="GO:0004527">
    <property type="term" value="F:exonuclease activity"/>
    <property type="evidence" value="ECO:0007669"/>
    <property type="project" value="UniProtKB-KW"/>
</dbReference>
<dbReference type="Proteomes" id="UP000885706">
    <property type="component" value="Unassembled WGS sequence"/>
</dbReference>
<dbReference type="PANTHER" id="PTHR36528">
    <property type="entry name" value="CRISPR SYSTEM SINGLE-STRAND-SPECIFIC DEOXYRIBONUCLEASE CAS10/CSM1 (SUBTYPE III-A)"/>
    <property type="match status" value="1"/>
</dbReference>
<name>A0A7V0IAW1_DESA2</name>
<comment type="similarity">
    <text evidence="2">Belongs to the CRISPR-associated Cas10/Csm1 family.</text>
</comment>
<evidence type="ECO:0000256" key="11">
    <source>
        <dbReference type="ARBA" id="ARBA00023118"/>
    </source>
</evidence>
<gene>
    <name evidence="14" type="primary">cas10</name>
    <name evidence="14" type="ORF">ENF30_03410</name>
</gene>
<keyword evidence="11" id="KW-0051">Antiviral defense</keyword>
<protein>
    <recommendedName>
        <fullName evidence="3">CRISPR system single-strand-specific deoxyribonuclease Cas10/Csm1 (subtype III-A)</fullName>
    </recommendedName>
    <alternativeName>
        <fullName evidence="12">Cyclic oligoadenylate synthase</fullName>
    </alternativeName>
</protein>
<keyword evidence="10" id="KW-0067">ATP-binding</keyword>
<dbReference type="AlphaFoldDB" id="A0A7V0IAW1"/>
<feature type="domain" description="GGDEF" evidence="13">
    <location>
        <begin position="565"/>
        <end position="707"/>
    </location>
</feature>
<evidence type="ECO:0000256" key="12">
    <source>
        <dbReference type="ARBA" id="ARBA00032922"/>
    </source>
</evidence>
<evidence type="ECO:0000256" key="4">
    <source>
        <dbReference type="ARBA" id="ARBA00022679"/>
    </source>
</evidence>
<dbReference type="PROSITE" id="PS50887">
    <property type="entry name" value="GGDEF"/>
    <property type="match status" value="1"/>
</dbReference>
<dbReference type="InterPro" id="IPR041062">
    <property type="entry name" value="Csm1_B"/>
</dbReference>
<keyword evidence="8" id="KW-0378">Hydrolase</keyword>
<dbReference type="NCBIfam" id="TIGR02578">
    <property type="entry name" value="cas_TM1811_Csm1"/>
    <property type="match status" value="1"/>
</dbReference>
<dbReference type="GO" id="GO:0016740">
    <property type="term" value="F:transferase activity"/>
    <property type="evidence" value="ECO:0007669"/>
    <property type="project" value="UniProtKB-KW"/>
</dbReference>
<organism evidence="14">
    <name type="scientific">Desulfofervidus auxilii</name>
    <dbReference type="NCBI Taxonomy" id="1621989"/>
    <lineage>
        <taxon>Bacteria</taxon>
        <taxon>Pseudomonadati</taxon>
        <taxon>Thermodesulfobacteriota</taxon>
        <taxon>Candidatus Desulfofervidia</taxon>
        <taxon>Candidatus Desulfofervidales</taxon>
        <taxon>Candidatus Desulfofervidaceae</taxon>
        <taxon>Candidatus Desulfofervidus</taxon>
    </lineage>
</organism>
<evidence type="ECO:0000256" key="6">
    <source>
        <dbReference type="ARBA" id="ARBA00022741"/>
    </source>
</evidence>
<evidence type="ECO:0000256" key="10">
    <source>
        <dbReference type="ARBA" id="ARBA00022840"/>
    </source>
</evidence>
<dbReference type="InterPro" id="IPR052117">
    <property type="entry name" value="Cas10/Csm1_subtype-III-A"/>
</dbReference>